<gene>
    <name evidence="1" type="ORF">Tci_860998</name>
</gene>
<comment type="caution">
    <text evidence="1">The sequence shown here is derived from an EMBL/GenBank/DDBJ whole genome shotgun (WGS) entry which is preliminary data.</text>
</comment>
<dbReference type="EMBL" id="BKCJ011118686">
    <property type="protein sequence ID" value="GFC89028.1"/>
    <property type="molecule type" value="Genomic_DNA"/>
</dbReference>
<sequence length="58" mass="7016">HKHQVLLEEDSWENQQLVVVEVEFVVVPEEIVMEYVLPGMVEYEMVWMVLKHHLLEQQ</sequence>
<evidence type="ECO:0000313" key="1">
    <source>
        <dbReference type="EMBL" id="GFC89028.1"/>
    </source>
</evidence>
<accession>A0A699RUQ8</accession>
<proteinExistence type="predicted"/>
<protein>
    <submittedName>
        <fullName evidence="1">Uncharacterized protein</fullName>
    </submittedName>
</protein>
<name>A0A699RUQ8_TANCI</name>
<feature type="non-terminal residue" evidence="1">
    <location>
        <position position="1"/>
    </location>
</feature>
<reference evidence="1" key="1">
    <citation type="journal article" date="2019" name="Sci. Rep.">
        <title>Draft genome of Tanacetum cinerariifolium, the natural source of mosquito coil.</title>
        <authorList>
            <person name="Yamashiro T."/>
            <person name="Shiraishi A."/>
            <person name="Satake H."/>
            <person name="Nakayama K."/>
        </authorList>
    </citation>
    <scope>NUCLEOTIDE SEQUENCE</scope>
</reference>
<dbReference type="AlphaFoldDB" id="A0A699RUQ8"/>
<organism evidence="1">
    <name type="scientific">Tanacetum cinerariifolium</name>
    <name type="common">Dalmatian daisy</name>
    <name type="synonym">Chrysanthemum cinerariifolium</name>
    <dbReference type="NCBI Taxonomy" id="118510"/>
    <lineage>
        <taxon>Eukaryota</taxon>
        <taxon>Viridiplantae</taxon>
        <taxon>Streptophyta</taxon>
        <taxon>Embryophyta</taxon>
        <taxon>Tracheophyta</taxon>
        <taxon>Spermatophyta</taxon>
        <taxon>Magnoliopsida</taxon>
        <taxon>eudicotyledons</taxon>
        <taxon>Gunneridae</taxon>
        <taxon>Pentapetalae</taxon>
        <taxon>asterids</taxon>
        <taxon>campanulids</taxon>
        <taxon>Asterales</taxon>
        <taxon>Asteraceae</taxon>
        <taxon>Asteroideae</taxon>
        <taxon>Anthemideae</taxon>
        <taxon>Anthemidinae</taxon>
        <taxon>Tanacetum</taxon>
    </lineage>
</organism>